<keyword evidence="1" id="KW-0175">Coiled coil</keyword>
<dbReference type="AlphaFoldDB" id="A0A382FQJ6"/>
<dbReference type="InterPro" id="IPR007838">
    <property type="entry name" value="Cell_div_ZapA-like"/>
</dbReference>
<dbReference type="EMBL" id="UINC01051120">
    <property type="protein sequence ID" value="SVB64892.1"/>
    <property type="molecule type" value="Genomic_DNA"/>
</dbReference>
<accession>A0A382FQJ6</accession>
<feature type="coiled-coil region" evidence="1">
    <location>
        <begin position="87"/>
        <end position="142"/>
    </location>
</feature>
<evidence type="ECO:0008006" key="3">
    <source>
        <dbReference type="Google" id="ProtNLM"/>
    </source>
</evidence>
<dbReference type="SUPFAM" id="SSF102829">
    <property type="entry name" value="Cell division protein ZapA-like"/>
    <property type="match status" value="1"/>
</dbReference>
<evidence type="ECO:0000313" key="2">
    <source>
        <dbReference type="EMBL" id="SVB64892.1"/>
    </source>
</evidence>
<reference evidence="2" key="1">
    <citation type="submission" date="2018-05" db="EMBL/GenBank/DDBJ databases">
        <authorList>
            <person name="Lanie J.A."/>
            <person name="Ng W.-L."/>
            <person name="Kazmierczak K.M."/>
            <person name="Andrzejewski T.M."/>
            <person name="Davidsen T.M."/>
            <person name="Wayne K.J."/>
            <person name="Tettelin H."/>
            <person name="Glass J.I."/>
            <person name="Rusch D."/>
            <person name="Podicherti R."/>
            <person name="Tsui H.-C.T."/>
            <person name="Winkler M.E."/>
        </authorList>
    </citation>
    <scope>NUCLEOTIDE SEQUENCE</scope>
</reference>
<dbReference type="InterPro" id="IPR036192">
    <property type="entry name" value="Cell_div_ZapA-like_sf"/>
</dbReference>
<protein>
    <recommendedName>
        <fullName evidence="3">Cell division protein ZapA</fullName>
    </recommendedName>
</protein>
<name>A0A382FQJ6_9ZZZZ</name>
<sequence length="142" mass="16414">MPTLKTTIFNSAIDINYEEGDKNKLLQLIENLNNRLKKYNHLIGKVSDSKIIILTSLAIEDDLMEQKKLISEQSSISNDLNVNELHVEKLSSEIISLKNKILLLESKLDEINKRDFLIEDEIDKINKQIENLNKSMLSIYNE</sequence>
<gene>
    <name evidence="2" type="ORF">METZ01_LOCUS217746</name>
</gene>
<organism evidence="2">
    <name type="scientific">marine metagenome</name>
    <dbReference type="NCBI Taxonomy" id="408172"/>
    <lineage>
        <taxon>unclassified sequences</taxon>
        <taxon>metagenomes</taxon>
        <taxon>ecological metagenomes</taxon>
    </lineage>
</organism>
<proteinExistence type="predicted"/>
<feature type="coiled-coil region" evidence="1">
    <location>
        <begin position="15"/>
        <end position="42"/>
    </location>
</feature>
<evidence type="ECO:0000256" key="1">
    <source>
        <dbReference type="SAM" id="Coils"/>
    </source>
</evidence>
<dbReference type="Pfam" id="PF05164">
    <property type="entry name" value="ZapA"/>
    <property type="match status" value="1"/>
</dbReference>